<sequence>MTTARTPLMQEQRNRTASQILRSLLHDGPQGRKRLTAATGRSSTTVTKVINELLAAGAVVESAPTPARSAGRPEVPLDLSPDRILVGIHLYFNRITVSVHSLRGEELASVVRRHPLSVEDSVRHFASIVAGAAELAEELLSDVPGTPVGVGVATGGGWQGGDHSGANQWRIQEIEDILSPVMSAPVTVDTNVNALALEQHWWEHIDGDVLTLFVGRSIGIAHMRNDALQMGRFGRGGSIDHLIVPGATQ</sequence>
<accession>A0A9D1GYE7</accession>
<dbReference type="Gene3D" id="1.10.10.10">
    <property type="entry name" value="Winged helix-like DNA-binding domain superfamily/Winged helix DNA-binding domain"/>
    <property type="match status" value="1"/>
</dbReference>
<organism evidence="2 3">
    <name type="scientific">Candidatus Avipropionibacterium avicola</name>
    <dbReference type="NCBI Taxonomy" id="2840701"/>
    <lineage>
        <taxon>Bacteria</taxon>
        <taxon>Bacillati</taxon>
        <taxon>Actinomycetota</taxon>
        <taxon>Actinomycetes</taxon>
        <taxon>Propionibacteriales</taxon>
        <taxon>Propionibacteriaceae</taxon>
        <taxon>Propionibacteriaceae incertae sedis</taxon>
        <taxon>Candidatus Avipropionibacterium</taxon>
    </lineage>
</organism>
<dbReference type="PANTHER" id="PTHR18964:SF149">
    <property type="entry name" value="BIFUNCTIONAL UDP-N-ACETYLGLUCOSAMINE 2-EPIMERASE_N-ACETYLMANNOSAMINE KINASE"/>
    <property type="match status" value="1"/>
</dbReference>
<dbReference type="InterPro" id="IPR000600">
    <property type="entry name" value="ROK"/>
</dbReference>
<dbReference type="PANTHER" id="PTHR18964">
    <property type="entry name" value="ROK (REPRESSOR, ORF, KINASE) FAMILY"/>
    <property type="match status" value="1"/>
</dbReference>
<name>A0A9D1GYE7_9ACTN</name>
<evidence type="ECO:0000313" key="3">
    <source>
        <dbReference type="Proteomes" id="UP000886842"/>
    </source>
</evidence>
<dbReference type="Pfam" id="PF00480">
    <property type="entry name" value="ROK"/>
    <property type="match status" value="1"/>
</dbReference>
<dbReference type="InterPro" id="IPR036388">
    <property type="entry name" value="WH-like_DNA-bd_sf"/>
</dbReference>
<dbReference type="EMBL" id="DVLP01000270">
    <property type="protein sequence ID" value="HIT75702.1"/>
    <property type="molecule type" value="Genomic_DNA"/>
</dbReference>
<evidence type="ECO:0000256" key="1">
    <source>
        <dbReference type="ARBA" id="ARBA00006479"/>
    </source>
</evidence>
<proteinExistence type="inferred from homology"/>
<dbReference type="AlphaFoldDB" id="A0A9D1GYE7"/>
<protein>
    <submittedName>
        <fullName evidence="2">ROK family protein</fullName>
    </submittedName>
</protein>
<reference evidence="2" key="2">
    <citation type="journal article" date="2021" name="PeerJ">
        <title>Extensive microbial diversity within the chicken gut microbiome revealed by metagenomics and culture.</title>
        <authorList>
            <person name="Gilroy R."/>
            <person name="Ravi A."/>
            <person name="Getino M."/>
            <person name="Pursley I."/>
            <person name="Horton D.L."/>
            <person name="Alikhan N.F."/>
            <person name="Baker D."/>
            <person name="Gharbi K."/>
            <person name="Hall N."/>
            <person name="Watson M."/>
            <person name="Adriaenssens E.M."/>
            <person name="Foster-Nyarko E."/>
            <person name="Jarju S."/>
            <person name="Secka A."/>
            <person name="Antonio M."/>
            <person name="Oren A."/>
            <person name="Chaudhuri R.R."/>
            <person name="La Ragione R."/>
            <person name="Hildebrand F."/>
            <person name="Pallen M.J."/>
        </authorList>
    </citation>
    <scope>NUCLEOTIDE SEQUENCE</scope>
    <source>
        <strain evidence="2">ChiGjej1B1-24693</strain>
    </source>
</reference>
<dbReference type="Proteomes" id="UP000886842">
    <property type="component" value="Unassembled WGS sequence"/>
</dbReference>
<reference evidence="2" key="1">
    <citation type="submission" date="2020-10" db="EMBL/GenBank/DDBJ databases">
        <authorList>
            <person name="Gilroy R."/>
        </authorList>
    </citation>
    <scope>NUCLEOTIDE SEQUENCE</scope>
    <source>
        <strain evidence="2">ChiGjej1B1-24693</strain>
    </source>
</reference>
<feature type="non-terminal residue" evidence="2">
    <location>
        <position position="249"/>
    </location>
</feature>
<dbReference type="InterPro" id="IPR036390">
    <property type="entry name" value="WH_DNA-bd_sf"/>
</dbReference>
<comment type="similarity">
    <text evidence="1">Belongs to the ROK (NagC/XylR) family.</text>
</comment>
<dbReference type="SUPFAM" id="SSF46785">
    <property type="entry name" value="Winged helix' DNA-binding domain"/>
    <property type="match status" value="1"/>
</dbReference>
<dbReference type="InterPro" id="IPR043129">
    <property type="entry name" value="ATPase_NBD"/>
</dbReference>
<gene>
    <name evidence="2" type="ORF">IAA98_08965</name>
</gene>
<dbReference type="Gene3D" id="3.30.420.40">
    <property type="match status" value="2"/>
</dbReference>
<evidence type="ECO:0000313" key="2">
    <source>
        <dbReference type="EMBL" id="HIT75702.1"/>
    </source>
</evidence>
<comment type="caution">
    <text evidence="2">The sequence shown here is derived from an EMBL/GenBank/DDBJ whole genome shotgun (WGS) entry which is preliminary data.</text>
</comment>
<dbReference type="SUPFAM" id="SSF53067">
    <property type="entry name" value="Actin-like ATPase domain"/>
    <property type="match status" value="1"/>
</dbReference>